<dbReference type="InterPro" id="IPR048068">
    <property type="entry name" value="LarA-like"/>
</dbReference>
<name>A0A0W8E733_9ZZZZ</name>
<dbReference type="InterPro" id="IPR047926">
    <property type="entry name" value="Ni_dep_LarA"/>
</dbReference>
<gene>
    <name evidence="3" type="ORF">ASZ90_018349</name>
</gene>
<dbReference type="InterPro" id="IPR018657">
    <property type="entry name" value="LarA-like_N"/>
</dbReference>
<feature type="domain" description="LarA-like N-terminal" evidence="1">
    <location>
        <begin position="7"/>
        <end position="206"/>
    </location>
</feature>
<dbReference type="PANTHER" id="PTHR33171">
    <property type="entry name" value="LAR_N DOMAIN-CONTAINING PROTEIN"/>
    <property type="match status" value="1"/>
</dbReference>
<evidence type="ECO:0000259" key="2">
    <source>
        <dbReference type="Pfam" id="PF21113"/>
    </source>
</evidence>
<dbReference type="Pfam" id="PF09861">
    <property type="entry name" value="Lar_N"/>
    <property type="match status" value="1"/>
</dbReference>
<accession>A0A0W8E733</accession>
<sequence length="421" mass="45895">MIMKMAYGKKQIELNLSDSNLLQVVEPPPTSNAIKGSEVLENAFASPVSTKTLREIIHEKQAANAVIVVNDITRPTPYNLILPPLLSEMEGAGIAAENITLLVALGIHRPHTDEENRMIFGDAICSKYCIENHNCDENLVSLGYLSNGMELVINKTAADADLLITTGLVNLHYFAGYSGGRKSILPGVAGRKLIEINHKMMSDERACLGNYSSNPVSDIMIEAARRAGVDYIINVVTAGKNEILYAAAGDVYDAWMSCVKYCEKHNVVPIQHPADIVIAGCGGYPKDINMYQSQKALDSAALAVNNGGTIILVAECSEGLGEETFEEWISQACTVEDIINRFYNKFELGGHKAYAICRTLKKADIILVSSLSPSIVSDMFLQYAETVDDALRIAREKHGDNPSIIIMPEASKTGIKITNRE</sequence>
<dbReference type="InterPro" id="IPR048520">
    <property type="entry name" value="LarA_C"/>
</dbReference>
<dbReference type="InterPro" id="IPR043166">
    <property type="entry name" value="LarA-like_C"/>
</dbReference>
<evidence type="ECO:0000313" key="3">
    <source>
        <dbReference type="EMBL" id="KUG04243.1"/>
    </source>
</evidence>
<feature type="domain" description="Lactate racemase C-terminal" evidence="2">
    <location>
        <begin position="272"/>
        <end position="409"/>
    </location>
</feature>
<dbReference type="SMR" id="A0A0W8E733"/>
<dbReference type="AlphaFoldDB" id="A0A0W8E733"/>
<proteinExistence type="predicted"/>
<evidence type="ECO:0000259" key="1">
    <source>
        <dbReference type="Pfam" id="PF09861"/>
    </source>
</evidence>
<reference evidence="3" key="1">
    <citation type="journal article" date="2015" name="Proc. Natl. Acad. Sci. U.S.A.">
        <title>Networks of energetic and metabolic interactions define dynamics in microbial communities.</title>
        <authorList>
            <person name="Embree M."/>
            <person name="Liu J.K."/>
            <person name="Al-Bassam M.M."/>
            <person name="Zengler K."/>
        </authorList>
    </citation>
    <scope>NUCLEOTIDE SEQUENCE</scope>
</reference>
<organism evidence="3">
    <name type="scientific">hydrocarbon metagenome</name>
    <dbReference type="NCBI Taxonomy" id="938273"/>
    <lineage>
        <taxon>unclassified sequences</taxon>
        <taxon>metagenomes</taxon>
        <taxon>ecological metagenomes</taxon>
    </lineage>
</organism>
<dbReference type="Gene3D" id="3.90.226.30">
    <property type="match status" value="1"/>
</dbReference>
<dbReference type="Gene3D" id="3.40.50.11440">
    <property type="match status" value="1"/>
</dbReference>
<dbReference type="GO" id="GO:0050043">
    <property type="term" value="F:lactate racemase activity"/>
    <property type="evidence" value="ECO:0007669"/>
    <property type="project" value="InterPro"/>
</dbReference>
<dbReference type="NCBIfam" id="NF033504">
    <property type="entry name" value="Ni_dep_LarA"/>
    <property type="match status" value="1"/>
</dbReference>
<protein>
    <submittedName>
        <fullName evidence="3">Transcriptional regulator</fullName>
    </submittedName>
</protein>
<dbReference type="EMBL" id="LNQE01001854">
    <property type="protein sequence ID" value="KUG04243.1"/>
    <property type="molecule type" value="Genomic_DNA"/>
</dbReference>
<dbReference type="Pfam" id="PF21113">
    <property type="entry name" value="LarA_C"/>
    <property type="match status" value="1"/>
</dbReference>
<comment type="caution">
    <text evidence="3">The sequence shown here is derived from an EMBL/GenBank/DDBJ whole genome shotgun (WGS) entry which is preliminary data.</text>
</comment>
<dbReference type="PANTHER" id="PTHR33171:SF17">
    <property type="entry name" value="LARA-LIKE N-TERMINAL DOMAIN-CONTAINING PROTEIN"/>
    <property type="match status" value="1"/>
</dbReference>